<evidence type="ECO:0000313" key="2">
    <source>
        <dbReference type="Proteomes" id="UP000019205"/>
    </source>
</evidence>
<evidence type="ECO:0000313" key="1">
    <source>
        <dbReference type="EMBL" id="EAQ96843.1"/>
    </source>
</evidence>
<dbReference type="AlphaFoldDB" id="A4AAX1"/>
<dbReference type="Proteomes" id="UP000019205">
    <property type="component" value="Chromosome"/>
</dbReference>
<dbReference type="eggNOG" id="ENOG502ZI8F">
    <property type="taxonomic scope" value="Bacteria"/>
</dbReference>
<dbReference type="STRING" id="314285.KT71_11099"/>
<reference evidence="1 2" key="2">
    <citation type="journal article" date="2009" name="PLoS ONE">
        <title>The photosynthetic apparatus and its regulation in the aerobic gammaproteobacterium Congregibacter litoralis gen. nov., sp. nov.</title>
        <authorList>
            <person name="Spring S."/>
            <person name="Lunsdorf H."/>
            <person name="Fuchs B.M."/>
            <person name="Tindall B.J."/>
        </authorList>
    </citation>
    <scope>NUCLEOTIDE SEQUENCE [LARGE SCALE GENOMIC DNA]</scope>
    <source>
        <strain evidence="1">KT71</strain>
    </source>
</reference>
<organism evidence="1 2">
    <name type="scientific">Congregibacter litoralis KT71</name>
    <dbReference type="NCBI Taxonomy" id="314285"/>
    <lineage>
        <taxon>Bacteria</taxon>
        <taxon>Pseudomonadati</taxon>
        <taxon>Pseudomonadota</taxon>
        <taxon>Gammaproteobacteria</taxon>
        <taxon>Cellvibrionales</taxon>
        <taxon>Halieaceae</taxon>
        <taxon>Congregibacter</taxon>
    </lineage>
</organism>
<proteinExistence type="predicted"/>
<keyword evidence="2" id="KW-1185">Reference proteome</keyword>
<protein>
    <submittedName>
        <fullName evidence="1">Uncharacterized protein</fullName>
    </submittedName>
</protein>
<dbReference type="RefSeq" id="WP_008294658.1">
    <property type="nucleotide sequence ID" value="NZ_CM002299.1"/>
</dbReference>
<gene>
    <name evidence="1" type="ORF">KT71_11099</name>
</gene>
<name>A4AAX1_9GAMM</name>
<dbReference type="HOGENOM" id="CLU_1425789_0_0_6"/>
<reference evidence="1 2" key="1">
    <citation type="journal article" date="2007" name="Proc. Natl. Acad. Sci. U.S.A.">
        <title>Characterization of a marine gammaproteobacterium capable of aerobic anoxygenic photosynthesis.</title>
        <authorList>
            <person name="Fuchs B.M."/>
            <person name="Spring S."/>
            <person name="Teeling H."/>
            <person name="Quast C."/>
            <person name="Wulf J."/>
            <person name="Schattenhofer M."/>
            <person name="Yan S."/>
            <person name="Ferriera S."/>
            <person name="Johnson J."/>
            <person name="Glockner F.O."/>
            <person name="Amann R."/>
        </authorList>
    </citation>
    <scope>NUCLEOTIDE SEQUENCE [LARGE SCALE GENOMIC DNA]</scope>
    <source>
        <strain evidence="1">KT71</strain>
    </source>
</reference>
<dbReference type="EMBL" id="AAOA02000003">
    <property type="protein sequence ID" value="EAQ96843.1"/>
    <property type="molecule type" value="Genomic_DNA"/>
</dbReference>
<sequence>MHAQLLPDDEAAAIGDTLSIARAGFDALLSCSEEPGASEKVNDGIIAIRGTRGVRIRAAAITELTTNPAFLSEQSDQLRKRLSELRFYQQLAVATSNRFEPVIAEIWPSGSPILSIQPMERFKAKWFGIECEVPRYALELDASIQEACTDRGLLKWFHTWENWQSNVLLLNEKLRVEYQTTLEVLQRQGR</sequence>
<comment type="caution">
    <text evidence="1">The sequence shown here is derived from an EMBL/GenBank/DDBJ whole genome shotgun (WGS) entry which is preliminary data.</text>
</comment>
<accession>A4AAX1</accession>